<dbReference type="PANTHER" id="PTHR24096:SF424">
    <property type="entry name" value="ACETYL-COA SYNTHETASE-LIKE PROTEIN-RELATED"/>
    <property type="match status" value="1"/>
</dbReference>
<dbReference type="SUPFAM" id="SSF56801">
    <property type="entry name" value="Acetyl-CoA synthetase-like"/>
    <property type="match status" value="1"/>
</dbReference>
<feature type="domain" description="AMP-dependent synthetase/ligase" evidence="2">
    <location>
        <begin position="37"/>
        <end position="422"/>
    </location>
</feature>
<dbReference type="InterPro" id="IPR045851">
    <property type="entry name" value="AMP-bd_C_sf"/>
</dbReference>
<keyword evidence="1" id="KW-0812">Transmembrane</keyword>
<dbReference type="Gene3D" id="3.40.50.12780">
    <property type="entry name" value="N-terminal domain of ligase-like"/>
    <property type="match status" value="1"/>
</dbReference>
<comment type="caution">
    <text evidence="4">The sequence shown here is derived from an EMBL/GenBank/DDBJ whole genome shotgun (WGS) entry which is preliminary data.</text>
</comment>
<evidence type="ECO:0000259" key="2">
    <source>
        <dbReference type="Pfam" id="PF00501"/>
    </source>
</evidence>
<dbReference type="CDD" id="cd05911">
    <property type="entry name" value="Firefly_Luc_like"/>
    <property type="match status" value="1"/>
</dbReference>
<feature type="transmembrane region" description="Helical" evidence="1">
    <location>
        <begin position="73"/>
        <end position="97"/>
    </location>
</feature>
<evidence type="ECO:0000313" key="4">
    <source>
        <dbReference type="EMBL" id="KAL2818552.1"/>
    </source>
</evidence>
<dbReference type="InterPro" id="IPR020845">
    <property type="entry name" value="AMP-binding_CS"/>
</dbReference>
<protein>
    <submittedName>
        <fullName evidence="4">Acetyl-CoA synthetase-like protein</fullName>
    </submittedName>
</protein>
<accession>A0ABR4HT50</accession>
<dbReference type="EMBL" id="JBFXLT010000013">
    <property type="protein sequence ID" value="KAL2818552.1"/>
    <property type="molecule type" value="Genomic_DNA"/>
</dbReference>
<organism evidence="4 5">
    <name type="scientific">Aspergillus granulosus</name>
    <dbReference type="NCBI Taxonomy" id="176169"/>
    <lineage>
        <taxon>Eukaryota</taxon>
        <taxon>Fungi</taxon>
        <taxon>Dikarya</taxon>
        <taxon>Ascomycota</taxon>
        <taxon>Pezizomycotina</taxon>
        <taxon>Eurotiomycetes</taxon>
        <taxon>Eurotiomycetidae</taxon>
        <taxon>Eurotiales</taxon>
        <taxon>Aspergillaceae</taxon>
        <taxon>Aspergillus</taxon>
        <taxon>Aspergillus subgen. Nidulantes</taxon>
    </lineage>
</organism>
<dbReference type="Pfam" id="PF00501">
    <property type="entry name" value="AMP-binding"/>
    <property type="match status" value="1"/>
</dbReference>
<keyword evidence="1" id="KW-1133">Transmembrane helix</keyword>
<reference evidence="4 5" key="1">
    <citation type="submission" date="2024-07" db="EMBL/GenBank/DDBJ databases">
        <title>Section-level genome sequencing and comparative genomics of Aspergillus sections Usti and Cavernicolus.</title>
        <authorList>
            <consortium name="Lawrence Berkeley National Laboratory"/>
            <person name="Nybo J.L."/>
            <person name="Vesth T.C."/>
            <person name="Theobald S."/>
            <person name="Frisvad J.C."/>
            <person name="Larsen T.O."/>
            <person name="Kjaerboelling I."/>
            <person name="Rothschild-Mancinelli K."/>
            <person name="Lyhne E.K."/>
            <person name="Kogle M.E."/>
            <person name="Barry K."/>
            <person name="Clum A."/>
            <person name="Na H."/>
            <person name="Ledsgaard L."/>
            <person name="Lin J."/>
            <person name="Lipzen A."/>
            <person name="Kuo A."/>
            <person name="Riley R."/>
            <person name="Mondo S."/>
            <person name="Labutti K."/>
            <person name="Haridas S."/>
            <person name="Pangalinan J."/>
            <person name="Salamov A.A."/>
            <person name="Simmons B.A."/>
            <person name="Magnuson J.K."/>
            <person name="Chen J."/>
            <person name="Drula E."/>
            <person name="Henrissat B."/>
            <person name="Wiebenga A."/>
            <person name="Lubbers R.J."/>
            <person name="Gomes A.C."/>
            <person name="Makela M.R."/>
            <person name="Stajich J."/>
            <person name="Grigoriev I.V."/>
            <person name="Mortensen U.H."/>
            <person name="De Vries R.P."/>
            <person name="Baker S.E."/>
            <person name="Andersen M.R."/>
        </authorList>
    </citation>
    <scope>NUCLEOTIDE SEQUENCE [LARGE SCALE GENOMIC DNA]</scope>
    <source>
        <strain evidence="4 5">CBS 588.65</strain>
    </source>
</reference>
<proteinExistence type="predicted"/>
<dbReference type="PROSITE" id="PS00455">
    <property type="entry name" value="AMP_BINDING"/>
    <property type="match status" value="1"/>
</dbReference>
<evidence type="ECO:0000259" key="3">
    <source>
        <dbReference type="Pfam" id="PF13193"/>
    </source>
</evidence>
<dbReference type="Pfam" id="PF13193">
    <property type="entry name" value="AMP-binding_C"/>
    <property type="match status" value="1"/>
</dbReference>
<keyword evidence="5" id="KW-1185">Reference proteome</keyword>
<feature type="domain" description="AMP-binding enzyme C-terminal" evidence="3">
    <location>
        <begin position="473"/>
        <end position="548"/>
    </location>
</feature>
<gene>
    <name evidence="4" type="ORF">BJX63DRAFT_419109</name>
</gene>
<dbReference type="Proteomes" id="UP001610334">
    <property type="component" value="Unassembled WGS sequence"/>
</dbReference>
<dbReference type="Gene3D" id="3.30.300.30">
    <property type="match status" value="1"/>
</dbReference>
<dbReference type="InterPro" id="IPR000873">
    <property type="entry name" value="AMP-dep_synth/lig_dom"/>
</dbReference>
<dbReference type="InterPro" id="IPR025110">
    <property type="entry name" value="AMP-bd_C"/>
</dbReference>
<keyword evidence="1" id="KW-0472">Membrane</keyword>
<sequence length="567" mass="62674">MPFQSRWQVTVPDAHLATLLFQSPDHPLSKTKRSFIDVDYPDTHFLTAHEFRLWSQRFAAGLRRFGVKTSDRVLLFSGNSIFFPAIYMGIIMAGGIFTSANPALVPRELAYQLKDSGAMLMVCAESSLETALAAADQIGLPRDRVFALNLRIFEAEKGIKAISSQGAADLGALGCRDWSELLASKDEASKFSWDKLNTSELSSRTLALNYSSGTTGVPKGVEVSHKNVIANILQFNHLARLDPKYAESVAHARWLCPLPMYHAMGQNMFVGIAFTRGVPVYLLTKFNYDKFLWAIGRFRITDLTLVPPIVVRMAKDRDIRKYDLTSIQSIFCGAAPLGKEGAAEAEALWPRGQVNVKQGWGMTETTSIVTAWSPLDWSSEASVGELVPNCEARVVSEDGRDLGRNQRGELWVRGPNVMRGYWGNEKATRDTLLPDGWLKTGDIAYIDDNGKWFIVDRKKELIKVKGNQVAPAELEDLLLEHPAISSAAVIGVPHQDDERPRAYVELKPGKSATAGEIADFVNNKVSRTKRITGGVIFVDSIPKSPSGKILRNVLRDLANGETRPAKL</sequence>
<dbReference type="PANTHER" id="PTHR24096">
    <property type="entry name" value="LONG-CHAIN-FATTY-ACID--COA LIGASE"/>
    <property type="match status" value="1"/>
</dbReference>
<name>A0ABR4HT50_9EURO</name>
<evidence type="ECO:0000256" key="1">
    <source>
        <dbReference type="SAM" id="Phobius"/>
    </source>
</evidence>
<evidence type="ECO:0000313" key="5">
    <source>
        <dbReference type="Proteomes" id="UP001610334"/>
    </source>
</evidence>
<dbReference type="InterPro" id="IPR042099">
    <property type="entry name" value="ANL_N_sf"/>
</dbReference>